<evidence type="ECO:0000313" key="1">
    <source>
        <dbReference type="EMBL" id="ETO00349.1"/>
    </source>
</evidence>
<gene>
    <name evidence="1" type="ORF">RFI_37098</name>
</gene>
<accession>X6LFL3</accession>
<name>X6LFL3_RETFI</name>
<dbReference type="Proteomes" id="UP000023152">
    <property type="component" value="Unassembled WGS sequence"/>
</dbReference>
<dbReference type="InterPro" id="IPR019309">
    <property type="entry name" value="WASHC3"/>
</dbReference>
<evidence type="ECO:0000313" key="2">
    <source>
        <dbReference type="Proteomes" id="UP000023152"/>
    </source>
</evidence>
<protein>
    <submittedName>
        <fullName evidence="1">Uncharacterized protein</fullName>
    </submittedName>
</protein>
<sequence length="135" mass="14671">MLKMSMPKQSIINRMVQDKLNKDVIDAFEKTGELPAPPAAATAVNPAPTATAEDDPYTKYRKMLKMSMPKQSIINRMVQDKLNKDVIDAFEKTGELPAAAAAAAVNPGATPAAPPPSLPVFTAEEEKLAEKYRKM</sequence>
<keyword evidence="2" id="KW-1185">Reference proteome</keyword>
<dbReference type="AlphaFoldDB" id="X6LFL3"/>
<feature type="non-terminal residue" evidence="1">
    <location>
        <position position="135"/>
    </location>
</feature>
<reference evidence="1 2" key="1">
    <citation type="journal article" date="2013" name="Curr. Biol.">
        <title>The Genome of the Foraminiferan Reticulomyxa filosa.</title>
        <authorList>
            <person name="Glockner G."/>
            <person name="Hulsmann N."/>
            <person name="Schleicher M."/>
            <person name="Noegel A.A."/>
            <person name="Eichinger L."/>
            <person name="Gallinger C."/>
            <person name="Pawlowski J."/>
            <person name="Sierra R."/>
            <person name="Euteneuer U."/>
            <person name="Pillet L."/>
            <person name="Moustafa A."/>
            <person name="Platzer M."/>
            <person name="Groth M."/>
            <person name="Szafranski K."/>
            <person name="Schliwa M."/>
        </authorList>
    </citation>
    <scope>NUCLEOTIDE SEQUENCE [LARGE SCALE GENOMIC DNA]</scope>
</reference>
<comment type="caution">
    <text evidence="1">The sequence shown here is derived from an EMBL/GenBank/DDBJ whole genome shotgun (WGS) entry which is preliminary data.</text>
</comment>
<dbReference type="GO" id="GO:0071203">
    <property type="term" value="C:WASH complex"/>
    <property type="evidence" value="ECO:0007669"/>
    <property type="project" value="InterPro"/>
</dbReference>
<organism evidence="1 2">
    <name type="scientific">Reticulomyxa filosa</name>
    <dbReference type="NCBI Taxonomy" id="46433"/>
    <lineage>
        <taxon>Eukaryota</taxon>
        <taxon>Sar</taxon>
        <taxon>Rhizaria</taxon>
        <taxon>Retaria</taxon>
        <taxon>Foraminifera</taxon>
        <taxon>Monothalamids</taxon>
        <taxon>Reticulomyxidae</taxon>
        <taxon>Reticulomyxa</taxon>
    </lineage>
</organism>
<dbReference type="EMBL" id="ASPP01041296">
    <property type="protein sequence ID" value="ETO00349.1"/>
    <property type="molecule type" value="Genomic_DNA"/>
</dbReference>
<dbReference type="Pfam" id="PF10152">
    <property type="entry name" value="CCDC53"/>
    <property type="match status" value="1"/>
</dbReference>
<proteinExistence type="predicted"/>